<name>A0A8S3VGK4_MYTED</name>
<comment type="caution">
    <text evidence="3">The sequence shown here is derived from an EMBL/GenBank/DDBJ whole genome shotgun (WGS) entry which is preliminary data.</text>
</comment>
<protein>
    <recommendedName>
        <fullName evidence="2">IgGFc-binding protein N-terminal domain-containing protein</fullName>
    </recommendedName>
</protein>
<feature type="transmembrane region" description="Helical" evidence="1">
    <location>
        <begin position="213"/>
        <end position="235"/>
    </location>
</feature>
<keyword evidence="1" id="KW-0812">Transmembrane</keyword>
<dbReference type="Pfam" id="PF17517">
    <property type="entry name" value="IgGFc_binding"/>
    <property type="match status" value="1"/>
</dbReference>
<keyword evidence="1" id="KW-0472">Membrane</keyword>
<dbReference type="PANTHER" id="PTHR46534:SF1">
    <property type="entry name" value="IGGFC-BINDING PROTEIN N-TERMINAL DOMAIN-CONTAINING PROTEIN"/>
    <property type="match status" value="1"/>
</dbReference>
<organism evidence="3 4">
    <name type="scientific">Mytilus edulis</name>
    <name type="common">Blue mussel</name>
    <dbReference type="NCBI Taxonomy" id="6550"/>
    <lineage>
        <taxon>Eukaryota</taxon>
        <taxon>Metazoa</taxon>
        <taxon>Spiralia</taxon>
        <taxon>Lophotrochozoa</taxon>
        <taxon>Mollusca</taxon>
        <taxon>Bivalvia</taxon>
        <taxon>Autobranchia</taxon>
        <taxon>Pteriomorphia</taxon>
        <taxon>Mytilida</taxon>
        <taxon>Mytiloidea</taxon>
        <taxon>Mytilidae</taxon>
        <taxon>Mytilinae</taxon>
        <taxon>Mytilus</taxon>
    </lineage>
</organism>
<accession>A0A8S3VGK4</accession>
<evidence type="ECO:0000313" key="3">
    <source>
        <dbReference type="EMBL" id="CAG2252747.1"/>
    </source>
</evidence>
<gene>
    <name evidence="3" type="ORF">MEDL_64325</name>
</gene>
<feature type="domain" description="IgGFc-binding protein N-terminal" evidence="2">
    <location>
        <begin position="2"/>
        <end position="91"/>
    </location>
</feature>
<reference evidence="3" key="1">
    <citation type="submission" date="2021-03" db="EMBL/GenBank/DDBJ databases">
        <authorList>
            <person name="Bekaert M."/>
        </authorList>
    </citation>
    <scope>NUCLEOTIDE SEQUENCE</scope>
</reference>
<dbReference type="InterPro" id="IPR035234">
    <property type="entry name" value="IgGFc-bd_N"/>
</dbReference>
<keyword evidence="4" id="KW-1185">Reference proteome</keyword>
<proteinExistence type="predicted"/>
<dbReference type="AlphaFoldDB" id="A0A8S3VGK4"/>
<dbReference type="Proteomes" id="UP000683360">
    <property type="component" value="Unassembled WGS sequence"/>
</dbReference>
<keyword evidence="1" id="KW-1133">Transmembrane helix</keyword>
<dbReference type="OrthoDB" id="6136119at2759"/>
<sequence>MIIATAENTVVKIVIANGTNVVYNSITYTAGMILNITLNMYQTFHVYGGPDYTGTKILSNKPITVISGASCTTIGVGGCDHLSSQMTPVETFEVPLSLSKWQIVIRQYILKLYNLRRIDGSNDLRITDINITKGAHSIYHVNPIVTFLAVSTGLANANGYAYSSGQRLAPINGNCTLTITVPGDIIDNDCDGLIDEELQDGIEIVGDNLSTDMVIAGVLSSLFALSCFSTVVYFLKENLKAKRTG</sequence>
<evidence type="ECO:0000256" key="1">
    <source>
        <dbReference type="SAM" id="Phobius"/>
    </source>
</evidence>
<evidence type="ECO:0000259" key="2">
    <source>
        <dbReference type="Pfam" id="PF17517"/>
    </source>
</evidence>
<dbReference type="EMBL" id="CAJPWZ010003131">
    <property type="protein sequence ID" value="CAG2252747.1"/>
    <property type="molecule type" value="Genomic_DNA"/>
</dbReference>
<dbReference type="PANTHER" id="PTHR46534">
    <property type="entry name" value="IGGFC_BINDING DOMAIN-CONTAINING PROTEIN"/>
    <property type="match status" value="1"/>
</dbReference>
<evidence type="ECO:0000313" key="4">
    <source>
        <dbReference type="Proteomes" id="UP000683360"/>
    </source>
</evidence>